<dbReference type="Proteomes" id="UP000594638">
    <property type="component" value="Unassembled WGS sequence"/>
</dbReference>
<protein>
    <submittedName>
        <fullName evidence="6">Pentatricopeptide repeat-containing At4g16390, chloroplastic</fullName>
    </submittedName>
</protein>
<feature type="domain" description="Smr" evidence="5">
    <location>
        <begin position="602"/>
        <end position="686"/>
    </location>
</feature>
<dbReference type="FunFam" id="1.25.40.10:FF:000485">
    <property type="entry name" value="pentatricopeptide repeat-containing protein At4g16390, chloroplastic"/>
    <property type="match status" value="1"/>
</dbReference>
<feature type="repeat" description="PPR" evidence="3">
    <location>
        <begin position="243"/>
        <end position="277"/>
    </location>
</feature>
<feature type="repeat" description="PPR" evidence="3">
    <location>
        <begin position="278"/>
        <end position="312"/>
    </location>
</feature>
<dbReference type="Gramene" id="OE9A089259T1">
    <property type="protein sequence ID" value="OE9A089259C1"/>
    <property type="gene ID" value="OE9A089259"/>
</dbReference>
<dbReference type="PROSITE" id="PS51375">
    <property type="entry name" value="PPR"/>
    <property type="match status" value="9"/>
</dbReference>
<dbReference type="PANTHER" id="PTHR47447:SF12">
    <property type="entry name" value="PENTATRICOPEPTIDE REPEAT-CONTAINING PROTEIN ATP4 HOMOLOG, CHLOROPLASTIC"/>
    <property type="match status" value="1"/>
</dbReference>
<feature type="repeat" description="PPR" evidence="3">
    <location>
        <begin position="454"/>
        <end position="488"/>
    </location>
</feature>
<keyword evidence="2" id="KW-0677">Repeat</keyword>
<evidence type="ECO:0000256" key="3">
    <source>
        <dbReference type="PROSITE-ProRule" id="PRU00708"/>
    </source>
</evidence>
<dbReference type="NCBIfam" id="TIGR00756">
    <property type="entry name" value="PPR"/>
    <property type="match status" value="8"/>
</dbReference>
<dbReference type="Pfam" id="PF01535">
    <property type="entry name" value="PPR"/>
    <property type="match status" value="2"/>
</dbReference>
<organism evidence="6 7">
    <name type="scientific">Olea europaea subsp. europaea</name>
    <dbReference type="NCBI Taxonomy" id="158383"/>
    <lineage>
        <taxon>Eukaryota</taxon>
        <taxon>Viridiplantae</taxon>
        <taxon>Streptophyta</taxon>
        <taxon>Embryophyta</taxon>
        <taxon>Tracheophyta</taxon>
        <taxon>Spermatophyta</taxon>
        <taxon>Magnoliopsida</taxon>
        <taxon>eudicotyledons</taxon>
        <taxon>Gunneridae</taxon>
        <taxon>Pentapetalae</taxon>
        <taxon>asterids</taxon>
        <taxon>lamiids</taxon>
        <taxon>Lamiales</taxon>
        <taxon>Oleaceae</taxon>
        <taxon>Oleeae</taxon>
        <taxon>Olea</taxon>
    </lineage>
</organism>
<dbReference type="OrthoDB" id="185373at2759"/>
<feature type="repeat" description="PPR" evidence="3">
    <location>
        <begin position="208"/>
        <end position="242"/>
    </location>
</feature>
<comment type="caution">
    <text evidence="6">The sequence shown here is derived from an EMBL/GenBank/DDBJ whole genome shotgun (WGS) entry which is preliminary data.</text>
</comment>
<feature type="repeat" description="PPR" evidence="3">
    <location>
        <begin position="173"/>
        <end position="207"/>
    </location>
</feature>
<evidence type="ECO:0000256" key="2">
    <source>
        <dbReference type="ARBA" id="ARBA00022737"/>
    </source>
</evidence>
<evidence type="ECO:0000256" key="1">
    <source>
        <dbReference type="ARBA" id="ARBA00007626"/>
    </source>
</evidence>
<dbReference type="PROSITE" id="PS50828">
    <property type="entry name" value="SMR"/>
    <property type="match status" value="1"/>
</dbReference>
<feature type="repeat" description="PPR" evidence="3">
    <location>
        <begin position="348"/>
        <end position="382"/>
    </location>
</feature>
<dbReference type="EMBL" id="CACTIH010009259">
    <property type="protein sequence ID" value="CAA3028500.1"/>
    <property type="molecule type" value="Genomic_DNA"/>
</dbReference>
<dbReference type="GO" id="GO:0045727">
    <property type="term" value="P:positive regulation of translation"/>
    <property type="evidence" value="ECO:0007669"/>
    <property type="project" value="TreeGrafter"/>
</dbReference>
<feature type="repeat" description="PPR" evidence="3">
    <location>
        <begin position="383"/>
        <end position="417"/>
    </location>
</feature>
<evidence type="ECO:0000256" key="4">
    <source>
        <dbReference type="SAM" id="MobiDB-lite"/>
    </source>
</evidence>
<evidence type="ECO:0000313" key="6">
    <source>
        <dbReference type="EMBL" id="CAA3028500.1"/>
    </source>
</evidence>
<dbReference type="Pfam" id="PF17177">
    <property type="entry name" value="PPR_long"/>
    <property type="match status" value="1"/>
</dbReference>
<name>A0A8S0VGP8_OLEEU</name>
<feature type="repeat" description="PPR" evidence="3">
    <location>
        <begin position="419"/>
        <end position="453"/>
    </location>
</feature>
<dbReference type="GO" id="GO:0009570">
    <property type="term" value="C:chloroplast stroma"/>
    <property type="evidence" value="ECO:0007669"/>
    <property type="project" value="TreeGrafter"/>
</dbReference>
<comment type="similarity">
    <text evidence="1">Belongs to the PPR family. P subfamily.</text>
</comment>
<dbReference type="GO" id="GO:0003729">
    <property type="term" value="F:mRNA binding"/>
    <property type="evidence" value="ECO:0007669"/>
    <property type="project" value="TreeGrafter"/>
</dbReference>
<dbReference type="Pfam" id="PF13041">
    <property type="entry name" value="PPR_2"/>
    <property type="match status" value="1"/>
</dbReference>
<dbReference type="Gene3D" id="1.25.40.10">
    <property type="entry name" value="Tetratricopeptide repeat domain"/>
    <property type="match status" value="3"/>
</dbReference>
<sequence length="700" mass="78436">MAYNLNASRFTSLSHDPSLFCNSLSSPHLLQLSLRPKKPLNFRLKHHPWKPPFHIANVSLQEQDHTAISDDSPNPDEKTNSSSKSNIWVNPKSPRASKLRQKSYDFRYSSLVKISESLDSCNPSEEDTVNVLESFGTKIVEQDAVIVLNNMSNPETAPLVLKYFQERLKLSKEVILYNVTLKVFRKCRDFDGAGNLFNQMLERGVKPDNVTFSTIISCARVCSLPEKAVELFEKMSSFGCEPDEVTYSVMIDAYGKAGNVDMAMSLYDRARTEKWRVDVVTFSTLVKIYGASGNFDGCLNVYEEMKALGVKPNLGLYNSLLDAMGRAKRPWKAKNIYKEMVNNMIDPSWGTYAALIRAYCRARYGDDALNVYREMKEKGMELSVVLYNTLLSMCADVGYTDEAVEIFEDMKSSGTCTPDSWTFAALITIYSCSGKVEEAEATVNEMVEAGFEPNIFVSTSLIQCYGKANRIDDVVKTFNRLLELGITPDERFCGCLLNVMTQAPKEELAKLMSCIERANPKLGRVVKLLAEGDNLEGEIFKKEAGELFDYIGNDVRKAYCNCLIDLCVNLNQLERACQLLDLGLTHGIYTDIQSRTPTQWSLHLKSLSLGAALTALHIWMNDLSRALENEEELPSLLGINTGHGKHKYSEKGLAGVFESHLKELNAPFHEAPDKVGWFLTTKVAATSWLESRRSQEGVAA</sequence>
<evidence type="ECO:0000313" key="7">
    <source>
        <dbReference type="Proteomes" id="UP000594638"/>
    </source>
</evidence>
<proteinExistence type="inferred from homology"/>
<dbReference type="InterPro" id="IPR011990">
    <property type="entry name" value="TPR-like_helical_dom_sf"/>
</dbReference>
<dbReference type="SMART" id="SM00463">
    <property type="entry name" value="SMR"/>
    <property type="match status" value="1"/>
</dbReference>
<dbReference type="InterPro" id="IPR033443">
    <property type="entry name" value="PROP1-like_PPR_dom"/>
</dbReference>
<dbReference type="GO" id="GO:0042134">
    <property type="term" value="F:rRNA primary transcript binding"/>
    <property type="evidence" value="ECO:0007669"/>
    <property type="project" value="TreeGrafter"/>
</dbReference>
<dbReference type="PANTHER" id="PTHR47447">
    <property type="entry name" value="OS03G0856100 PROTEIN"/>
    <property type="match status" value="1"/>
</dbReference>
<keyword evidence="7" id="KW-1185">Reference proteome</keyword>
<dbReference type="AlphaFoldDB" id="A0A8S0VGP8"/>
<dbReference type="InterPro" id="IPR002885">
    <property type="entry name" value="PPR_rpt"/>
</dbReference>
<dbReference type="GO" id="GO:0009658">
    <property type="term" value="P:chloroplast organization"/>
    <property type="evidence" value="ECO:0007669"/>
    <property type="project" value="UniProtKB-ARBA"/>
</dbReference>
<reference evidence="6 7" key="1">
    <citation type="submission" date="2019-12" db="EMBL/GenBank/DDBJ databases">
        <authorList>
            <person name="Alioto T."/>
            <person name="Alioto T."/>
            <person name="Gomez Garrido J."/>
        </authorList>
    </citation>
    <scope>NUCLEOTIDE SEQUENCE [LARGE SCALE GENOMIC DNA]</scope>
</reference>
<gene>
    <name evidence="6" type="ORF">OLEA9_A089259</name>
</gene>
<accession>A0A8S0VGP8</accession>
<evidence type="ECO:0000259" key="5">
    <source>
        <dbReference type="PROSITE" id="PS50828"/>
    </source>
</evidence>
<dbReference type="FunFam" id="1.25.40.10:FF:000509">
    <property type="entry name" value="Pentatricopeptide repeat-containing protein At4g16390, chloroplastic"/>
    <property type="match status" value="1"/>
</dbReference>
<feature type="region of interest" description="Disordered" evidence="4">
    <location>
        <begin position="66"/>
        <end position="94"/>
    </location>
</feature>
<dbReference type="FunFam" id="1.25.40.10:FF:000423">
    <property type="entry name" value="Pentatricopeptide repeat-containing protein, chloroplastic"/>
    <property type="match status" value="1"/>
</dbReference>
<dbReference type="InterPro" id="IPR002625">
    <property type="entry name" value="Smr_dom"/>
</dbReference>
<feature type="repeat" description="PPR" evidence="3">
    <location>
        <begin position="313"/>
        <end position="347"/>
    </location>
</feature>